<organism evidence="3 4">
    <name type="scientific">Eiseniibacteriota bacterium</name>
    <dbReference type="NCBI Taxonomy" id="2212470"/>
    <lineage>
        <taxon>Bacteria</taxon>
        <taxon>Candidatus Eiseniibacteriota</taxon>
    </lineage>
</organism>
<dbReference type="AlphaFoldDB" id="A0A933S980"/>
<dbReference type="InterPro" id="IPR008988">
    <property type="entry name" value="Transcriptional_repressor_C"/>
</dbReference>
<evidence type="ECO:0000313" key="3">
    <source>
        <dbReference type="EMBL" id="MBI5168287.1"/>
    </source>
</evidence>
<comment type="caution">
    <text evidence="3">The sequence shown here is derived from an EMBL/GenBank/DDBJ whole genome shotgun (WGS) entry which is preliminary data.</text>
</comment>
<sequence>MTVPITQDPGMARLDGLPVGTCGIVAFLTARDVEVLRLKALGVCIGRRIEVIRTGDPLIVRAFGTRIGLSAQLARHVFVDVCGYQHPGATPPSHRPESPR</sequence>
<evidence type="ECO:0000256" key="1">
    <source>
        <dbReference type="ARBA" id="ARBA00023004"/>
    </source>
</evidence>
<gene>
    <name evidence="3" type="ORF">HZA61_02245</name>
</gene>
<dbReference type="InterPro" id="IPR038157">
    <property type="entry name" value="FeoA_core_dom"/>
</dbReference>
<dbReference type="Pfam" id="PF04023">
    <property type="entry name" value="FeoA"/>
    <property type="match status" value="1"/>
</dbReference>
<keyword evidence="1" id="KW-0408">Iron</keyword>
<dbReference type="InterPro" id="IPR007167">
    <property type="entry name" value="Fe-transptr_FeoA-like"/>
</dbReference>
<dbReference type="EMBL" id="JACRIW010000020">
    <property type="protein sequence ID" value="MBI5168287.1"/>
    <property type="molecule type" value="Genomic_DNA"/>
</dbReference>
<feature type="domain" description="Ferrous iron transporter FeoA-like" evidence="2">
    <location>
        <begin position="12"/>
        <end position="81"/>
    </location>
</feature>
<dbReference type="Proteomes" id="UP000696931">
    <property type="component" value="Unassembled WGS sequence"/>
</dbReference>
<evidence type="ECO:0000313" key="4">
    <source>
        <dbReference type="Proteomes" id="UP000696931"/>
    </source>
</evidence>
<dbReference type="SMART" id="SM00899">
    <property type="entry name" value="FeoA"/>
    <property type="match status" value="1"/>
</dbReference>
<protein>
    <submittedName>
        <fullName evidence="3">Ferrous iron transport protein A</fullName>
    </submittedName>
</protein>
<dbReference type="SUPFAM" id="SSF50037">
    <property type="entry name" value="C-terminal domain of transcriptional repressors"/>
    <property type="match status" value="1"/>
</dbReference>
<evidence type="ECO:0000259" key="2">
    <source>
        <dbReference type="SMART" id="SM00899"/>
    </source>
</evidence>
<dbReference type="Gene3D" id="2.30.30.90">
    <property type="match status" value="1"/>
</dbReference>
<dbReference type="GO" id="GO:0046914">
    <property type="term" value="F:transition metal ion binding"/>
    <property type="evidence" value="ECO:0007669"/>
    <property type="project" value="InterPro"/>
</dbReference>
<proteinExistence type="predicted"/>
<accession>A0A933S980</accession>
<name>A0A933S980_UNCEI</name>
<reference evidence="3" key="1">
    <citation type="submission" date="2020-07" db="EMBL/GenBank/DDBJ databases">
        <title>Huge and variable diversity of episymbiotic CPR bacteria and DPANN archaea in groundwater ecosystems.</title>
        <authorList>
            <person name="He C.Y."/>
            <person name="Keren R."/>
            <person name="Whittaker M."/>
            <person name="Farag I.F."/>
            <person name="Doudna J."/>
            <person name="Cate J.H.D."/>
            <person name="Banfield J.F."/>
        </authorList>
    </citation>
    <scope>NUCLEOTIDE SEQUENCE</scope>
    <source>
        <strain evidence="3">NC_groundwater_1813_Pr3_B-0.1um_71_17</strain>
    </source>
</reference>